<keyword evidence="22" id="KW-1185">Reference proteome</keyword>
<dbReference type="AlphaFoldDB" id="A0AAN9F6T3"/>
<keyword evidence="2 17" id="KW-0723">Serine/threonine-protein kinase</keyword>
<feature type="domain" description="Protein kinase" evidence="20">
    <location>
        <begin position="150"/>
        <end position="426"/>
    </location>
</feature>
<keyword evidence="10 19" id="KW-1133">Transmembrane helix</keyword>
<dbReference type="Proteomes" id="UP001372338">
    <property type="component" value="Unassembled WGS sequence"/>
</dbReference>
<keyword evidence="6" id="KW-0677">Repeat</keyword>
<organism evidence="21 22">
    <name type="scientific">Crotalaria pallida</name>
    <name type="common">Smooth rattlebox</name>
    <name type="synonym">Crotalaria striata</name>
    <dbReference type="NCBI Taxonomy" id="3830"/>
    <lineage>
        <taxon>Eukaryota</taxon>
        <taxon>Viridiplantae</taxon>
        <taxon>Streptophyta</taxon>
        <taxon>Embryophyta</taxon>
        <taxon>Tracheophyta</taxon>
        <taxon>Spermatophyta</taxon>
        <taxon>Magnoliopsida</taxon>
        <taxon>eudicotyledons</taxon>
        <taxon>Gunneridae</taxon>
        <taxon>Pentapetalae</taxon>
        <taxon>rosids</taxon>
        <taxon>fabids</taxon>
        <taxon>Fabales</taxon>
        <taxon>Fabaceae</taxon>
        <taxon>Papilionoideae</taxon>
        <taxon>50 kb inversion clade</taxon>
        <taxon>genistoids sensu lato</taxon>
        <taxon>core genistoids</taxon>
        <taxon>Crotalarieae</taxon>
        <taxon>Crotalaria</taxon>
    </lineage>
</organism>
<evidence type="ECO:0000256" key="2">
    <source>
        <dbReference type="ARBA" id="ARBA00022527"/>
    </source>
</evidence>
<feature type="transmembrane region" description="Helical" evidence="19">
    <location>
        <begin position="87"/>
        <end position="110"/>
    </location>
</feature>
<comment type="subcellular location">
    <subcellularLocation>
        <location evidence="1">Membrane</location>
        <topology evidence="1">Single-pass membrane protein</topology>
    </subcellularLocation>
</comment>
<dbReference type="Pfam" id="PF07714">
    <property type="entry name" value="PK_Tyr_Ser-Thr"/>
    <property type="match status" value="1"/>
</dbReference>
<dbReference type="PANTHER" id="PTHR27002">
    <property type="entry name" value="RECEPTOR-LIKE SERINE/THREONINE-PROTEIN KINASE SD1-8"/>
    <property type="match status" value="1"/>
</dbReference>
<dbReference type="FunFam" id="1.10.510.10:FF:000129">
    <property type="entry name" value="cysteine-rich receptor-like protein kinase 10"/>
    <property type="match status" value="1"/>
</dbReference>
<dbReference type="CDD" id="cd14066">
    <property type="entry name" value="STKc_IRAK"/>
    <property type="match status" value="1"/>
</dbReference>
<evidence type="ECO:0000313" key="21">
    <source>
        <dbReference type="EMBL" id="KAK7269961.1"/>
    </source>
</evidence>
<proteinExistence type="inferred from homology"/>
<dbReference type="SUPFAM" id="SSF56112">
    <property type="entry name" value="Protein kinase-like (PK-like)"/>
    <property type="match status" value="1"/>
</dbReference>
<evidence type="ECO:0000256" key="4">
    <source>
        <dbReference type="ARBA" id="ARBA00022692"/>
    </source>
</evidence>
<evidence type="ECO:0000256" key="19">
    <source>
        <dbReference type="SAM" id="Phobius"/>
    </source>
</evidence>
<evidence type="ECO:0000256" key="15">
    <source>
        <dbReference type="ARBA" id="ARBA00047951"/>
    </source>
</evidence>
<evidence type="ECO:0000256" key="11">
    <source>
        <dbReference type="ARBA" id="ARBA00023136"/>
    </source>
</evidence>
<dbReference type="InterPro" id="IPR008271">
    <property type="entry name" value="Ser/Thr_kinase_AS"/>
</dbReference>
<keyword evidence="3" id="KW-0808">Transferase</keyword>
<evidence type="ECO:0000313" key="22">
    <source>
        <dbReference type="Proteomes" id="UP001372338"/>
    </source>
</evidence>
<dbReference type="GO" id="GO:0005886">
    <property type="term" value="C:plasma membrane"/>
    <property type="evidence" value="ECO:0007669"/>
    <property type="project" value="TreeGrafter"/>
</dbReference>
<dbReference type="EMBL" id="JAYWIO010000004">
    <property type="protein sequence ID" value="KAK7269961.1"/>
    <property type="molecule type" value="Genomic_DNA"/>
</dbReference>
<dbReference type="SMART" id="SM00220">
    <property type="entry name" value="S_TKc"/>
    <property type="match status" value="1"/>
</dbReference>
<evidence type="ECO:0000256" key="1">
    <source>
        <dbReference type="ARBA" id="ARBA00004167"/>
    </source>
</evidence>
<feature type="binding site" evidence="16">
    <location>
        <position position="178"/>
    </location>
    <ligand>
        <name>ATP</name>
        <dbReference type="ChEBI" id="CHEBI:30616"/>
    </ligand>
</feature>
<evidence type="ECO:0000256" key="18">
    <source>
        <dbReference type="SAM" id="MobiDB-lite"/>
    </source>
</evidence>
<evidence type="ECO:0000256" key="5">
    <source>
        <dbReference type="ARBA" id="ARBA00022729"/>
    </source>
</evidence>
<evidence type="ECO:0000259" key="20">
    <source>
        <dbReference type="PROSITE" id="PS50011"/>
    </source>
</evidence>
<evidence type="ECO:0000256" key="7">
    <source>
        <dbReference type="ARBA" id="ARBA00022741"/>
    </source>
</evidence>
<keyword evidence="13" id="KW-0325">Glycoprotein</keyword>
<name>A0AAN9F6T3_CROPI</name>
<keyword evidence="11 19" id="KW-0472">Membrane</keyword>
<keyword evidence="7 16" id="KW-0547">Nucleotide-binding</keyword>
<reference evidence="21 22" key="1">
    <citation type="submission" date="2024-01" db="EMBL/GenBank/DDBJ databases">
        <title>The genomes of 5 underutilized Papilionoideae crops provide insights into root nodulation and disease resistanc.</title>
        <authorList>
            <person name="Yuan L."/>
        </authorList>
    </citation>
    <scope>NUCLEOTIDE SEQUENCE [LARGE SCALE GENOMIC DNA]</scope>
    <source>
        <strain evidence="21">ZHUSHIDOU_FW_LH</strain>
        <tissue evidence="21">Leaf</tissue>
    </source>
</reference>
<dbReference type="GO" id="GO:0004674">
    <property type="term" value="F:protein serine/threonine kinase activity"/>
    <property type="evidence" value="ECO:0007669"/>
    <property type="project" value="UniProtKB-KW"/>
</dbReference>
<feature type="region of interest" description="Disordered" evidence="18">
    <location>
        <begin position="37"/>
        <end position="77"/>
    </location>
</feature>
<comment type="catalytic activity">
    <reaction evidence="15">
        <text>L-threonyl-[protein] + ATP = O-phospho-L-threonyl-[protein] + ADP + H(+)</text>
        <dbReference type="Rhea" id="RHEA:46608"/>
        <dbReference type="Rhea" id="RHEA-COMP:11060"/>
        <dbReference type="Rhea" id="RHEA-COMP:11605"/>
        <dbReference type="ChEBI" id="CHEBI:15378"/>
        <dbReference type="ChEBI" id="CHEBI:30013"/>
        <dbReference type="ChEBI" id="CHEBI:30616"/>
        <dbReference type="ChEBI" id="CHEBI:61977"/>
        <dbReference type="ChEBI" id="CHEBI:456216"/>
    </reaction>
</comment>
<dbReference type="Gene3D" id="3.30.200.20">
    <property type="entry name" value="Phosphorylase Kinase, domain 1"/>
    <property type="match status" value="1"/>
</dbReference>
<evidence type="ECO:0000256" key="14">
    <source>
        <dbReference type="ARBA" id="ARBA00047558"/>
    </source>
</evidence>
<dbReference type="GO" id="GO:0005524">
    <property type="term" value="F:ATP binding"/>
    <property type="evidence" value="ECO:0007669"/>
    <property type="project" value="UniProtKB-UniRule"/>
</dbReference>
<dbReference type="PROSITE" id="PS00107">
    <property type="entry name" value="PROTEIN_KINASE_ATP"/>
    <property type="match status" value="1"/>
</dbReference>
<dbReference type="InterPro" id="IPR017441">
    <property type="entry name" value="Protein_kinase_ATP_BS"/>
</dbReference>
<gene>
    <name evidence="21" type="ORF">RIF29_22784</name>
</gene>
<keyword evidence="12" id="KW-0675">Receptor</keyword>
<dbReference type="PROSITE" id="PS50011">
    <property type="entry name" value="PROTEIN_KINASE_DOM"/>
    <property type="match status" value="1"/>
</dbReference>
<keyword evidence="5" id="KW-0732">Signal</keyword>
<dbReference type="InterPro" id="IPR011009">
    <property type="entry name" value="Kinase-like_dom_sf"/>
</dbReference>
<protein>
    <recommendedName>
        <fullName evidence="20">Protein kinase domain-containing protein</fullName>
    </recommendedName>
</protein>
<evidence type="ECO:0000256" key="17">
    <source>
        <dbReference type="RuleBase" id="RU000304"/>
    </source>
</evidence>
<dbReference type="FunFam" id="3.30.200.20:FF:000142">
    <property type="entry name" value="Cysteine-rich receptor-like protein kinase 10"/>
    <property type="match status" value="1"/>
</dbReference>
<evidence type="ECO:0000256" key="9">
    <source>
        <dbReference type="ARBA" id="ARBA00022840"/>
    </source>
</evidence>
<evidence type="ECO:0000256" key="12">
    <source>
        <dbReference type="ARBA" id="ARBA00023170"/>
    </source>
</evidence>
<comment type="catalytic activity">
    <reaction evidence="14">
        <text>L-seryl-[protein] + ATP = O-phospho-L-seryl-[protein] + ADP + H(+)</text>
        <dbReference type="Rhea" id="RHEA:17989"/>
        <dbReference type="Rhea" id="RHEA-COMP:9863"/>
        <dbReference type="Rhea" id="RHEA-COMP:11604"/>
        <dbReference type="ChEBI" id="CHEBI:15378"/>
        <dbReference type="ChEBI" id="CHEBI:29999"/>
        <dbReference type="ChEBI" id="CHEBI:30616"/>
        <dbReference type="ChEBI" id="CHEBI:83421"/>
        <dbReference type="ChEBI" id="CHEBI:456216"/>
    </reaction>
</comment>
<evidence type="ECO:0000256" key="8">
    <source>
        <dbReference type="ARBA" id="ARBA00022777"/>
    </source>
</evidence>
<dbReference type="InterPro" id="IPR000719">
    <property type="entry name" value="Prot_kinase_dom"/>
</dbReference>
<dbReference type="InterPro" id="IPR001245">
    <property type="entry name" value="Ser-Thr/Tyr_kinase_cat_dom"/>
</dbReference>
<feature type="compositionally biased region" description="Polar residues" evidence="18">
    <location>
        <begin position="452"/>
        <end position="479"/>
    </location>
</feature>
<sequence>MIGGRIFTTSCNLRFEIYTFYDDTSSTVVVDTVNATSTPPPPLLPSTTSQDAPPPSLLPPPPSPGPTTTNTSTGVIGARKSSSSRNVVVAVGVLVVVTVVLSFICIYIRVRRSSKSFEPQVHDADDDVEITIVESLQFKFATIRDATNDFSDSNKLGQGGFGVVYRGKLSDGLDIAIKRLSSGSSQGIIEFKNEVVLLAKLQHRNLVRLHGFCIEGRERILVYEFVHNRSLDYFLFDQTRRARLDWGRRYKIIQGIARGILYLHEDSRLRIIHHDLKAGNILLDEEMNPKIADFGMARLCHADQSQGDTNRIVGTYGYMAPEYAMRGHFSAKSDVFSFGVMVLEIVSGRKNSSINHGENIKALLTSITWRNWREGTTTNIVDPTINNGSNYEIMRCIHIGLLCVQKNATARPTMGDIVSMLNNDSVNLIVPSKPAFFVDSRTEFLPNMHSGEYNSGATRSLESNQSTNKTTNVSINDASITELHPR</sequence>
<feature type="compositionally biased region" description="Pro residues" evidence="18">
    <location>
        <begin position="52"/>
        <end position="65"/>
    </location>
</feature>
<dbReference type="PROSITE" id="PS00108">
    <property type="entry name" value="PROTEIN_KINASE_ST"/>
    <property type="match status" value="1"/>
</dbReference>
<evidence type="ECO:0000256" key="3">
    <source>
        <dbReference type="ARBA" id="ARBA00022679"/>
    </source>
</evidence>
<dbReference type="Gene3D" id="1.10.510.10">
    <property type="entry name" value="Transferase(Phosphotransferase) domain 1"/>
    <property type="match status" value="1"/>
</dbReference>
<evidence type="ECO:0000256" key="10">
    <source>
        <dbReference type="ARBA" id="ARBA00022989"/>
    </source>
</evidence>
<comment type="caution">
    <text evidence="21">The sequence shown here is derived from an EMBL/GenBank/DDBJ whole genome shotgun (WGS) entry which is preliminary data.</text>
</comment>
<evidence type="ECO:0000256" key="16">
    <source>
        <dbReference type="PROSITE-ProRule" id="PRU10141"/>
    </source>
</evidence>
<evidence type="ECO:0000256" key="6">
    <source>
        <dbReference type="ARBA" id="ARBA00022737"/>
    </source>
</evidence>
<comment type="similarity">
    <text evidence="17">Belongs to the protein kinase superfamily.</text>
</comment>
<keyword evidence="8" id="KW-0418">Kinase</keyword>
<dbReference type="GO" id="GO:0006950">
    <property type="term" value="P:response to stress"/>
    <property type="evidence" value="ECO:0007669"/>
    <property type="project" value="UniProtKB-ARBA"/>
</dbReference>
<keyword evidence="4 19" id="KW-0812">Transmembrane</keyword>
<accession>A0AAN9F6T3</accession>
<keyword evidence="9 16" id="KW-0067">ATP-binding</keyword>
<dbReference type="PANTHER" id="PTHR27002:SF181">
    <property type="entry name" value="RECEPTOR-LIKE SERINE_THREONINE-PROTEIN KINASE"/>
    <property type="match status" value="1"/>
</dbReference>
<feature type="region of interest" description="Disordered" evidence="18">
    <location>
        <begin position="449"/>
        <end position="486"/>
    </location>
</feature>
<evidence type="ECO:0000256" key="13">
    <source>
        <dbReference type="ARBA" id="ARBA00023180"/>
    </source>
</evidence>